<name>A0AAW1TE94_9CHLO</name>
<keyword evidence="5" id="KW-1185">Reference proteome</keyword>
<evidence type="ECO:0000313" key="5">
    <source>
        <dbReference type="Proteomes" id="UP001485043"/>
    </source>
</evidence>
<dbReference type="CDD" id="cd10210">
    <property type="entry name" value="ASKHA_NBD_Arp6"/>
    <property type="match status" value="1"/>
</dbReference>
<comment type="similarity">
    <text evidence="2">Belongs to the actin family. ARP6 subfamily.</text>
</comment>
<dbReference type="Gene3D" id="3.30.420.40">
    <property type="match status" value="2"/>
</dbReference>
<evidence type="ECO:0008006" key="6">
    <source>
        <dbReference type="Google" id="ProtNLM"/>
    </source>
</evidence>
<dbReference type="PANTHER" id="PTHR11937">
    <property type="entry name" value="ACTIN"/>
    <property type="match status" value="1"/>
</dbReference>
<dbReference type="SMART" id="SM00268">
    <property type="entry name" value="ACTIN"/>
    <property type="match status" value="1"/>
</dbReference>
<dbReference type="EMBL" id="JALJOV010000090">
    <property type="protein sequence ID" value="KAK9867396.1"/>
    <property type="molecule type" value="Genomic_DNA"/>
</dbReference>
<dbReference type="Gene3D" id="2.30.36.70">
    <property type="entry name" value="Actin, Chain A, domain 2"/>
    <property type="match status" value="1"/>
</dbReference>
<comment type="caution">
    <text evidence="4">The sequence shown here is derived from an EMBL/GenBank/DDBJ whole genome shotgun (WGS) entry which is preliminary data.</text>
</comment>
<dbReference type="Proteomes" id="UP001485043">
    <property type="component" value="Unassembled WGS sequence"/>
</dbReference>
<organism evidence="4 5">
    <name type="scientific">Apatococcus fuscideae</name>
    <dbReference type="NCBI Taxonomy" id="2026836"/>
    <lineage>
        <taxon>Eukaryota</taxon>
        <taxon>Viridiplantae</taxon>
        <taxon>Chlorophyta</taxon>
        <taxon>core chlorophytes</taxon>
        <taxon>Trebouxiophyceae</taxon>
        <taxon>Chlorellales</taxon>
        <taxon>Chlorellaceae</taxon>
        <taxon>Apatococcus</taxon>
    </lineage>
</organism>
<dbReference type="Gene3D" id="3.90.640.10">
    <property type="entry name" value="Actin, Chain A, domain 4"/>
    <property type="match status" value="1"/>
</dbReference>
<evidence type="ECO:0000313" key="4">
    <source>
        <dbReference type="EMBL" id="KAK9867396.1"/>
    </source>
</evidence>
<keyword evidence="3" id="KW-0963">Cytoplasm</keyword>
<dbReference type="GO" id="GO:0005737">
    <property type="term" value="C:cytoplasm"/>
    <property type="evidence" value="ECO:0007669"/>
    <property type="project" value="UniProtKB-SubCell"/>
</dbReference>
<accession>A0AAW1TE94</accession>
<reference evidence="4 5" key="1">
    <citation type="journal article" date="2024" name="Nat. Commun.">
        <title>Phylogenomics reveals the evolutionary origins of lichenization in chlorophyte algae.</title>
        <authorList>
            <person name="Puginier C."/>
            <person name="Libourel C."/>
            <person name="Otte J."/>
            <person name="Skaloud P."/>
            <person name="Haon M."/>
            <person name="Grisel S."/>
            <person name="Petersen M."/>
            <person name="Berrin J.G."/>
            <person name="Delaux P.M."/>
            <person name="Dal Grande F."/>
            <person name="Keller J."/>
        </authorList>
    </citation>
    <scope>NUCLEOTIDE SEQUENCE [LARGE SCALE GENOMIC DNA]</scope>
    <source>
        <strain evidence="4 5">SAG 2523</strain>
    </source>
</reference>
<proteinExistence type="inferred from homology"/>
<protein>
    <recommendedName>
        <fullName evidence="6">Actin-related protein 6</fullName>
    </recommendedName>
</protein>
<evidence type="ECO:0000256" key="2">
    <source>
        <dbReference type="ARBA" id="ARBA00005665"/>
    </source>
</evidence>
<dbReference type="AlphaFoldDB" id="A0AAW1TE94"/>
<evidence type="ECO:0000256" key="3">
    <source>
        <dbReference type="ARBA" id="ARBA00022490"/>
    </source>
</evidence>
<dbReference type="InterPro" id="IPR043129">
    <property type="entry name" value="ATPase_NBD"/>
</dbReference>
<dbReference type="Pfam" id="PF00022">
    <property type="entry name" value="Actin"/>
    <property type="match status" value="1"/>
</dbReference>
<dbReference type="GO" id="GO:0005634">
    <property type="term" value="C:nucleus"/>
    <property type="evidence" value="ECO:0007669"/>
    <property type="project" value="UniProtKB-ARBA"/>
</dbReference>
<gene>
    <name evidence="4" type="ORF">WJX84_012171</name>
</gene>
<dbReference type="FunFam" id="3.90.640.10:FF:000014">
    <property type="entry name" value="Putative actin-related protein 6"/>
    <property type="match status" value="1"/>
</dbReference>
<dbReference type="InterPro" id="IPR004000">
    <property type="entry name" value="Actin"/>
</dbReference>
<comment type="subcellular location">
    <subcellularLocation>
        <location evidence="1">Cytoplasm</location>
    </subcellularLocation>
</comment>
<sequence length="404" mass="43616">MADQFVVLDNGGSTCKIGLSLQHLPVSVFPNGAGKVKGERQPLVGDQLLACGDMSTVNIRRPIDRGFVVNGDLEREIWGRAFRSVLRVDPAQSSLLLTEAPFALPAVADLTAQLVFEEFGFQSCLKLPAANLALRAHGRDQPGIAANRAACGLVVDAGFSFTHVVPVFDGHAISSGIKRINIGGKLLTNYLKELVSYRSMNMMEETYLMEHVKEQACFVSTDLKADLLTSRPSRGPHRREYVLPDGVNSTTGFLRVPAEARAGASRQQASSEQVLTMNNERFLVPEVLFSPGDLGLQQAGLAETILQAVEGVHEHLHPLLLSNILLTGGTAACPGFAQRLLADLRPFVSDEYEVGVYMPEDPITCAHRGGAMLAASPAFAQAAMTRQMYEEEGAARLQSMTADD</sequence>
<evidence type="ECO:0000256" key="1">
    <source>
        <dbReference type="ARBA" id="ARBA00004496"/>
    </source>
</evidence>
<dbReference type="SUPFAM" id="SSF53067">
    <property type="entry name" value="Actin-like ATPase domain"/>
    <property type="match status" value="2"/>
</dbReference>